<name>A0ABS3JNL8_9BACT</name>
<dbReference type="Gene3D" id="2.170.16.10">
    <property type="entry name" value="Hedgehog/Intein (Hint) domain"/>
    <property type="match status" value="1"/>
</dbReference>
<evidence type="ECO:0000313" key="1">
    <source>
        <dbReference type="EMBL" id="MBO0950804.1"/>
    </source>
</evidence>
<organism evidence="1 2">
    <name type="scientific">Fibrella forsythiae</name>
    <dbReference type="NCBI Taxonomy" id="2817061"/>
    <lineage>
        <taxon>Bacteria</taxon>
        <taxon>Pseudomonadati</taxon>
        <taxon>Bacteroidota</taxon>
        <taxon>Cytophagia</taxon>
        <taxon>Cytophagales</taxon>
        <taxon>Spirosomataceae</taxon>
        <taxon>Fibrella</taxon>
    </lineage>
</organism>
<keyword evidence="2" id="KW-1185">Reference proteome</keyword>
<proteinExistence type="predicted"/>
<reference evidence="1 2" key="1">
    <citation type="submission" date="2021-03" db="EMBL/GenBank/DDBJ databases">
        <title>Fibrella sp. HMF5405 genome sequencing and assembly.</title>
        <authorList>
            <person name="Kang H."/>
            <person name="Kim H."/>
            <person name="Bae S."/>
            <person name="Joh K."/>
        </authorList>
    </citation>
    <scope>NUCLEOTIDE SEQUENCE [LARGE SCALE GENOMIC DNA]</scope>
    <source>
        <strain evidence="1 2">HMF5405</strain>
    </source>
</reference>
<comment type="caution">
    <text evidence="1">The sequence shown here is derived from an EMBL/GenBank/DDBJ whole genome shotgun (WGS) entry which is preliminary data.</text>
</comment>
<dbReference type="Proteomes" id="UP000664628">
    <property type="component" value="Unassembled WGS sequence"/>
</dbReference>
<accession>A0ABS3JNL8</accession>
<dbReference type="InterPro" id="IPR036844">
    <property type="entry name" value="Hint_dom_sf"/>
</dbReference>
<evidence type="ECO:0000313" key="2">
    <source>
        <dbReference type="Proteomes" id="UP000664628"/>
    </source>
</evidence>
<sequence length="51" mass="5655">MLACFPTGTSSVAVEEGYRNIEALQTGDRVWSRDEFIGQLTLQYGCSYFSG</sequence>
<protein>
    <submittedName>
        <fullName evidence="1">Uncharacterized protein</fullName>
    </submittedName>
</protein>
<dbReference type="RefSeq" id="WP_207330751.1">
    <property type="nucleotide sequence ID" value="NZ_JAFMYW010000006.1"/>
</dbReference>
<dbReference type="SUPFAM" id="SSF51294">
    <property type="entry name" value="Hedgehog/intein (Hint) domain"/>
    <property type="match status" value="1"/>
</dbReference>
<dbReference type="EMBL" id="JAFMYW010000006">
    <property type="protein sequence ID" value="MBO0950804.1"/>
    <property type="molecule type" value="Genomic_DNA"/>
</dbReference>
<gene>
    <name evidence="1" type="ORF">J2I46_19590</name>
</gene>